<keyword evidence="7" id="KW-1185">Reference proteome</keyword>
<comment type="cofactor">
    <cofactor evidence="1">
        <name>Mg(2+)</name>
        <dbReference type="ChEBI" id="CHEBI:18420"/>
    </cofactor>
</comment>
<evidence type="ECO:0000256" key="2">
    <source>
        <dbReference type="ARBA" id="ARBA00005582"/>
    </source>
</evidence>
<comment type="similarity">
    <text evidence="2 4">Belongs to the Nudix hydrolase family.</text>
</comment>
<accession>A0ABW2KK83</accession>
<evidence type="ECO:0000313" key="6">
    <source>
        <dbReference type="EMBL" id="MFC7329552.1"/>
    </source>
</evidence>
<evidence type="ECO:0000256" key="3">
    <source>
        <dbReference type="ARBA" id="ARBA00022801"/>
    </source>
</evidence>
<dbReference type="RefSeq" id="WP_379872202.1">
    <property type="nucleotide sequence ID" value="NZ_JBHTBH010000008.1"/>
</dbReference>
<evidence type="ECO:0000313" key="7">
    <source>
        <dbReference type="Proteomes" id="UP001596540"/>
    </source>
</evidence>
<dbReference type="Pfam" id="PF00293">
    <property type="entry name" value="NUDIX"/>
    <property type="match status" value="1"/>
</dbReference>
<dbReference type="PANTHER" id="PTHR43046:SF14">
    <property type="entry name" value="MUTT_NUDIX FAMILY PROTEIN"/>
    <property type="match status" value="1"/>
</dbReference>
<dbReference type="InterPro" id="IPR020084">
    <property type="entry name" value="NUDIX_hydrolase_CS"/>
</dbReference>
<keyword evidence="3 4" id="KW-0378">Hydrolase</keyword>
<name>A0ABW2KK83_9ACTN</name>
<dbReference type="CDD" id="cd02883">
    <property type="entry name" value="NUDIX_Hydrolase"/>
    <property type="match status" value="1"/>
</dbReference>
<dbReference type="InterPro" id="IPR015797">
    <property type="entry name" value="NUDIX_hydrolase-like_dom_sf"/>
</dbReference>
<evidence type="ECO:0000256" key="4">
    <source>
        <dbReference type="RuleBase" id="RU003476"/>
    </source>
</evidence>
<organism evidence="6 7">
    <name type="scientific">Marinactinospora rubrisoli</name>
    <dbReference type="NCBI Taxonomy" id="2715399"/>
    <lineage>
        <taxon>Bacteria</taxon>
        <taxon>Bacillati</taxon>
        <taxon>Actinomycetota</taxon>
        <taxon>Actinomycetes</taxon>
        <taxon>Streptosporangiales</taxon>
        <taxon>Nocardiopsidaceae</taxon>
        <taxon>Marinactinospora</taxon>
    </lineage>
</organism>
<dbReference type="InterPro" id="IPR000086">
    <property type="entry name" value="NUDIX_hydrolase_dom"/>
</dbReference>
<evidence type="ECO:0000259" key="5">
    <source>
        <dbReference type="PROSITE" id="PS51462"/>
    </source>
</evidence>
<dbReference type="EMBL" id="JBHTBH010000008">
    <property type="protein sequence ID" value="MFC7329552.1"/>
    <property type="molecule type" value="Genomic_DNA"/>
</dbReference>
<dbReference type="Proteomes" id="UP001596540">
    <property type="component" value="Unassembled WGS sequence"/>
</dbReference>
<dbReference type="PROSITE" id="PS51462">
    <property type="entry name" value="NUDIX"/>
    <property type="match status" value="1"/>
</dbReference>
<sequence>MHSVSVAAAIVDADGRLLTVQRADNGHWEPPGGVLELGESIEDGLRREVLEETGLHVGIEALTGVYKNIKLGVVALVFRCHPTGGRLCLSGETTAVEWVTPDEVRSRMAPAYAVRLLDAVASGPPQVRTHDGHDLVG</sequence>
<dbReference type="SUPFAM" id="SSF55811">
    <property type="entry name" value="Nudix"/>
    <property type="match status" value="1"/>
</dbReference>
<dbReference type="InterPro" id="IPR020476">
    <property type="entry name" value="Nudix_hydrolase"/>
</dbReference>
<feature type="domain" description="Nudix hydrolase" evidence="5">
    <location>
        <begin position="1"/>
        <end position="122"/>
    </location>
</feature>
<dbReference type="PROSITE" id="PS00893">
    <property type="entry name" value="NUDIX_BOX"/>
    <property type="match status" value="1"/>
</dbReference>
<dbReference type="Gene3D" id="3.90.79.10">
    <property type="entry name" value="Nucleoside Triphosphate Pyrophosphohydrolase"/>
    <property type="match status" value="1"/>
</dbReference>
<evidence type="ECO:0000256" key="1">
    <source>
        <dbReference type="ARBA" id="ARBA00001946"/>
    </source>
</evidence>
<gene>
    <name evidence="6" type="ORF">ACFQRF_17610</name>
</gene>
<reference evidence="7" key="1">
    <citation type="journal article" date="2019" name="Int. J. Syst. Evol. Microbiol.">
        <title>The Global Catalogue of Microorganisms (GCM) 10K type strain sequencing project: providing services to taxonomists for standard genome sequencing and annotation.</title>
        <authorList>
            <consortium name="The Broad Institute Genomics Platform"/>
            <consortium name="The Broad Institute Genome Sequencing Center for Infectious Disease"/>
            <person name="Wu L."/>
            <person name="Ma J."/>
        </authorList>
    </citation>
    <scope>NUCLEOTIDE SEQUENCE [LARGE SCALE GENOMIC DNA]</scope>
    <source>
        <strain evidence="7">CGMCC 4.7382</strain>
    </source>
</reference>
<proteinExistence type="inferred from homology"/>
<dbReference type="PANTHER" id="PTHR43046">
    <property type="entry name" value="GDP-MANNOSE MANNOSYL HYDROLASE"/>
    <property type="match status" value="1"/>
</dbReference>
<protein>
    <submittedName>
        <fullName evidence="6">NUDIX hydrolase</fullName>
    </submittedName>
</protein>
<dbReference type="PRINTS" id="PR00502">
    <property type="entry name" value="NUDIXFAMILY"/>
</dbReference>
<comment type="caution">
    <text evidence="6">The sequence shown here is derived from an EMBL/GenBank/DDBJ whole genome shotgun (WGS) entry which is preliminary data.</text>
</comment>
<dbReference type="GO" id="GO:0016787">
    <property type="term" value="F:hydrolase activity"/>
    <property type="evidence" value="ECO:0007669"/>
    <property type="project" value="UniProtKB-KW"/>
</dbReference>